<sequence length="118" mass="12936">MVRFIVGGCFALFTVCSSAAGINLICDEYAAVVDTSGLTVNGRHYGNPQEKPYEISEQYSGHTLTYTDSNDANKETNWVAINIITQIETGKKAFFYSDSNHTNEKAIICTLKEGTLAQ</sequence>
<feature type="signal peptide" evidence="1">
    <location>
        <begin position="1"/>
        <end position="19"/>
    </location>
</feature>
<gene>
    <name evidence="2" type="ORF">GA0061071_11140</name>
</gene>
<name>A0A1C4DAU5_9ENTR</name>
<dbReference type="RefSeq" id="WP_245191443.1">
    <property type="nucleotide sequence ID" value="NZ_FMAY01000011.1"/>
</dbReference>
<keyword evidence="3" id="KW-1185">Reference proteome</keyword>
<protein>
    <submittedName>
        <fullName evidence="2">Uncharacterized protein</fullName>
    </submittedName>
</protein>
<evidence type="ECO:0000256" key="1">
    <source>
        <dbReference type="SAM" id="SignalP"/>
    </source>
</evidence>
<dbReference type="AlphaFoldDB" id="A0A1C4DAU5"/>
<dbReference type="Proteomes" id="UP000198975">
    <property type="component" value="Unassembled WGS sequence"/>
</dbReference>
<accession>A0A1C4DAU5</accession>
<keyword evidence="1" id="KW-0732">Signal</keyword>
<organism evidence="2 3">
    <name type="scientific">Kosakonia oryzendophytica</name>
    <dbReference type="NCBI Taxonomy" id="1005665"/>
    <lineage>
        <taxon>Bacteria</taxon>
        <taxon>Pseudomonadati</taxon>
        <taxon>Pseudomonadota</taxon>
        <taxon>Gammaproteobacteria</taxon>
        <taxon>Enterobacterales</taxon>
        <taxon>Enterobacteriaceae</taxon>
        <taxon>Kosakonia</taxon>
    </lineage>
</organism>
<evidence type="ECO:0000313" key="3">
    <source>
        <dbReference type="Proteomes" id="UP000198975"/>
    </source>
</evidence>
<proteinExistence type="predicted"/>
<evidence type="ECO:0000313" key="2">
    <source>
        <dbReference type="EMBL" id="SCC28330.1"/>
    </source>
</evidence>
<dbReference type="EMBL" id="FMAY01000011">
    <property type="protein sequence ID" value="SCC28330.1"/>
    <property type="molecule type" value="Genomic_DNA"/>
</dbReference>
<reference evidence="3" key="1">
    <citation type="submission" date="2016-08" db="EMBL/GenBank/DDBJ databases">
        <authorList>
            <person name="Varghese N."/>
            <person name="Submissions Spin"/>
        </authorList>
    </citation>
    <scope>NUCLEOTIDE SEQUENCE [LARGE SCALE GENOMIC DNA]</scope>
    <source>
        <strain evidence="3">REICA_082</strain>
    </source>
</reference>
<feature type="chain" id="PRO_5008690407" evidence="1">
    <location>
        <begin position="20"/>
        <end position="118"/>
    </location>
</feature>